<dbReference type="PANTHER" id="PTHR33376:SF4">
    <property type="entry name" value="SIALIC ACID-BINDING PERIPLASMIC PROTEIN SIAP"/>
    <property type="match status" value="1"/>
</dbReference>
<dbReference type="EMBL" id="RZIJ01000021">
    <property type="protein sequence ID" value="RUQ66319.1"/>
    <property type="molecule type" value="Genomic_DNA"/>
</dbReference>
<dbReference type="GO" id="GO:0055085">
    <property type="term" value="P:transmembrane transport"/>
    <property type="evidence" value="ECO:0007669"/>
    <property type="project" value="InterPro"/>
</dbReference>
<dbReference type="OrthoDB" id="7375081at2"/>
<evidence type="ECO:0000313" key="5">
    <source>
        <dbReference type="EMBL" id="RUQ66319.1"/>
    </source>
</evidence>
<dbReference type="RefSeq" id="WP_127002145.1">
    <property type="nucleotide sequence ID" value="NZ_JBNPXW010000019.1"/>
</dbReference>
<dbReference type="PIRSF" id="PIRSF006470">
    <property type="entry name" value="DctB"/>
    <property type="match status" value="1"/>
</dbReference>
<evidence type="ECO:0000256" key="1">
    <source>
        <dbReference type="ARBA" id="ARBA00004196"/>
    </source>
</evidence>
<proteinExistence type="inferred from homology"/>
<comment type="subcellular location">
    <subcellularLocation>
        <location evidence="1">Cell envelope</location>
    </subcellularLocation>
</comment>
<comment type="similarity">
    <text evidence="2">Belongs to the bacterial solute-binding protein 7 family.</text>
</comment>
<sequence>MTTRSTTRATTRAGISRRTLLASGAALSAVVPLCGILSRPASAAEFSYKMATGQDPTHPVNIRAQEALNRIREATGGRLDIALFPANQLGSDTDLLGQVRNGGVEFFNLSASILATLTPVTGIVNTGFAFADYDTVWKAMDGELGTHIRAQIAKSGLITASRIWDNGFRHISSSTREIRTPDDLKGFKIRVPPAPMLTSLFKALEAGPTPINFNELYSALQTKVVEGQENPLAIIATAKLYEVQKTISLTGHVWDGYWILGNRRAWEKLPADLRAVVEKELDRSAFEQRADIAGLSNSLQQDLSGKGITFLKADADAFRANLRKTSFYGDWKTKYGEEAWGLLEKSVGKLA</sequence>
<dbReference type="AlphaFoldDB" id="A0A433J3H6"/>
<dbReference type="NCBIfam" id="NF037995">
    <property type="entry name" value="TRAP_S1"/>
    <property type="match status" value="1"/>
</dbReference>
<reference evidence="5 6" key="1">
    <citation type="submission" date="2018-12" db="EMBL/GenBank/DDBJ databases">
        <authorList>
            <person name="Yang Y."/>
        </authorList>
    </citation>
    <scope>NUCLEOTIDE SEQUENCE [LARGE SCALE GENOMIC DNA]</scope>
    <source>
        <strain evidence="5 6">GSF71</strain>
    </source>
</reference>
<dbReference type="CDD" id="cd13603">
    <property type="entry name" value="PBP2_TRAP_Siap_TeaA_like"/>
    <property type="match status" value="1"/>
</dbReference>
<name>A0A433J3H6_9PROT</name>
<dbReference type="PANTHER" id="PTHR33376">
    <property type="match status" value="1"/>
</dbReference>
<dbReference type="PROSITE" id="PS51318">
    <property type="entry name" value="TAT"/>
    <property type="match status" value="1"/>
</dbReference>
<protein>
    <submittedName>
        <fullName evidence="5">TRAP transporter substrate-binding protein</fullName>
    </submittedName>
</protein>
<comment type="caution">
    <text evidence="5">The sequence shown here is derived from an EMBL/GenBank/DDBJ whole genome shotgun (WGS) entry which is preliminary data.</text>
</comment>
<evidence type="ECO:0000256" key="4">
    <source>
        <dbReference type="ARBA" id="ARBA00022729"/>
    </source>
</evidence>
<dbReference type="InterPro" id="IPR006311">
    <property type="entry name" value="TAT_signal"/>
</dbReference>
<dbReference type="InterPro" id="IPR018389">
    <property type="entry name" value="DctP_fam"/>
</dbReference>
<evidence type="ECO:0000256" key="2">
    <source>
        <dbReference type="ARBA" id="ARBA00009023"/>
    </source>
</evidence>
<dbReference type="GO" id="GO:0030288">
    <property type="term" value="C:outer membrane-bounded periplasmic space"/>
    <property type="evidence" value="ECO:0007669"/>
    <property type="project" value="InterPro"/>
</dbReference>
<keyword evidence="4" id="KW-0732">Signal</keyword>
<evidence type="ECO:0000256" key="3">
    <source>
        <dbReference type="ARBA" id="ARBA00022448"/>
    </source>
</evidence>
<evidence type="ECO:0000313" key="6">
    <source>
        <dbReference type="Proteomes" id="UP000280346"/>
    </source>
</evidence>
<keyword evidence="6" id="KW-1185">Reference proteome</keyword>
<dbReference type="Proteomes" id="UP000280346">
    <property type="component" value="Unassembled WGS sequence"/>
</dbReference>
<keyword evidence="3" id="KW-0813">Transport</keyword>
<dbReference type="InterPro" id="IPR038404">
    <property type="entry name" value="TRAP_DctP_sf"/>
</dbReference>
<dbReference type="NCBIfam" id="TIGR00787">
    <property type="entry name" value="dctP"/>
    <property type="match status" value="1"/>
</dbReference>
<accession>A0A433J3H6</accession>
<gene>
    <name evidence="5" type="ORF">EJ913_22635</name>
</gene>
<dbReference type="InterPro" id="IPR004682">
    <property type="entry name" value="TRAP_DctP"/>
</dbReference>
<organism evidence="5 6">
    <name type="scientific">Azospirillum doebereinerae</name>
    <dbReference type="NCBI Taxonomy" id="92933"/>
    <lineage>
        <taxon>Bacteria</taxon>
        <taxon>Pseudomonadati</taxon>
        <taxon>Pseudomonadota</taxon>
        <taxon>Alphaproteobacteria</taxon>
        <taxon>Rhodospirillales</taxon>
        <taxon>Azospirillaceae</taxon>
        <taxon>Azospirillum</taxon>
    </lineage>
</organism>
<dbReference type="Pfam" id="PF03480">
    <property type="entry name" value="DctP"/>
    <property type="match status" value="1"/>
</dbReference>
<dbReference type="Gene3D" id="3.40.190.170">
    <property type="entry name" value="Bacterial extracellular solute-binding protein, family 7"/>
    <property type="match status" value="1"/>
</dbReference>